<feature type="compositionally biased region" description="Low complexity" evidence="1">
    <location>
        <begin position="1"/>
        <end position="17"/>
    </location>
</feature>
<evidence type="ECO:0000259" key="2">
    <source>
        <dbReference type="SMART" id="SM00858"/>
    </source>
</evidence>
<evidence type="ECO:0000313" key="3">
    <source>
        <dbReference type="EMBL" id="MCO1658927.1"/>
    </source>
</evidence>
<reference evidence="3" key="1">
    <citation type="submission" date="2021-04" db="EMBL/GenBank/DDBJ databases">
        <title>Pseudonocardia sp. nov., isolated from sandy soil of mangrove forest.</title>
        <authorList>
            <person name="Zan Z."/>
            <person name="Huang R."/>
            <person name="Liu W."/>
        </authorList>
    </citation>
    <scope>NUCLEOTIDE SEQUENCE</scope>
    <source>
        <strain evidence="3">S2-4</strain>
    </source>
</reference>
<name>A0ABT1A7C7_9PSEU</name>
<dbReference type="CDD" id="cd11614">
    <property type="entry name" value="SAF_CpaB_FlgA_like"/>
    <property type="match status" value="1"/>
</dbReference>
<feature type="domain" description="SAF" evidence="2">
    <location>
        <begin position="74"/>
        <end position="136"/>
    </location>
</feature>
<dbReference type="Proteomes" id="UP001165283">
    <property type="component" value="Unassembled WGS sequence"/>
</dbReference>
<accession>A0ABT1A7C7</accession>
<dbReference type="RefSeq" id="WP_252443400.1">
    <property type="nucleotide sequence ID" value="NZ_JAGSOV010000060.1"/>
</dbReference>
<gene>
    <name evidence="3" type="ORF">KDL28_28045</name>
</gene>
<evidence type="ECO:0000313" key="4">
    <source>
        <dbReference type="Proteomes" id="UP001165283"/>
    </source>
</evidence>
<evidence type="ECO:0000256" key="1">
    <source>
        <dbReference type="SAM" id="MobiDB-lite"/>
    </source>
</evidence>
<dbReference type="SMART" id="SM00858">
    <property type="entry name" value="SAF"/>
    <property type="match status" value="1"/>
</dbReference>
<dbReference type="EMBL" id="JAGSOV010000060">
    <property type="protein sequence ID" value="MCO1658927.1"/>
    <property type="molecule type" value="Genomic_DNA"/>
</dbReference>
<feature type="region of interest" description="Disordered" evidence="1">
    <location>
        <begin position="1"/>
        <end position="34"/>
    </location>
</feature>
<organism evidence="3 4">
    <name type="scientific">Pseudonocardia humida</name>
    <dbReference type="NCBI Taxonomy" id="2800819"/>
    <lineage>
        <taxon>Bacteria</taxon>
        <taxon>Bacillati</taxon>
        <taxon>Actinomycetota</taxon>
        <taxon>Actinomycetes</taxon>
        <taxon>Pseudonocardiales</taxon>
        <taxon>Pseudonocardiaceae</taxon>
        <taxon>Pseudonocardia</taxon>
    </lineage>
</organism>
<sequence length="236" mass="23484">MTDAPASSAPTTAAAPGDPRRRPPGRRPAWLRRGGPPGRLGWRRALLLRRVLAAALAATALVLALSPAERVAVVPVVVAAADVPAGARLTAADLVVREWPAELAPAGVAHEVPALDGRSLVAAARAGEPITDARLAGAAPATDPGTAVVPVRLADPAVAAVLAPGSRVDVVAAGERPDEPVVLTSGATVQAVLDPAAAARAGPGSGELLVLISMPRSAAERVAAMSLSGALAVTLR</sequence>
<comment type="caution">
    <text evidence="3">The sequence shown here is derived from an EMBL/GenBank/DDBJ whole genome shotgun (WGS) entry which is preliminary data.</text>
</comment>
<proteinExistence type="predicted"/>
<keyword evidence="4" id="KW-1185">Reference proteome</keyword>
<dbReference type="InterPro" id="IPR013974">
    <property type="entry name" value="SAF"/>
</dbReference>
<protein>
    <recommendedName>
        <fullName evidence="2">SAF domain-containing protein</fullName>
    </recommendedName>
</protein>
<dbReference type="Pfam" id="PF08666">
    <property type="entry name" value="SAF"/>
    <property type="match status" value="1"/>
</dbReference>